<reference evidence="1 2" key="1">
    <citation type="submission" date="2015-09" db="EMBL/GenBank/DDBJ databases">
        <authorList>
            <consortium name="Pathogen Informatics"/>
        </authorList>
    </citation>
    <scope>NUCLEOTIDE SEQUENCE [LARGE SCALE GENOMIC DNA]</scope>
    <source>
        <strain evidence="1 2">2789STDY5834878</strain>
    </source>
</reference>
<dbReference type="GeneID" id="92742263"/>
<dbReference type="Proteomes" id="UP000095780">
    <property type="component" value="Unassembled WGS sequence"/>
</dbReference>
<dbReference type="EMBL" id="CZBV01000004">
    <property type="protein sequence ID" value="CUQ86046.1"/>
    <property type="molecule type" value="Genomic_DNA"/>
</dbReference>
<evidence type="ECO:0000313" key="1">
    <source>
        <dbReference type="EMBL" id="CUQ86046.1"/>
    </source>
</evidence>
<gene>
    <name evidence="1" type="ORF">ERS852492_01762</name>
</gene>
<sequence>MKIEMEFQGLKELMKAFEDAASDEDIKEVNQKIVKQSEPVVKNIMSGKIPKSADIKLSGRGFGSKSSVTSHAADSIPLGAVKVKDTGASADVGWEKSDNSEHFYVKFINWGTIYRPPQEFIYATGREADAELQKIAEQEYQSYLDNTLK</sequence>
<accession>A0A174ZPJ0</accession>
<protein>
    <submittedName>
        <fullName evidence="1">Phage protein, HK97 gp10 family</fullName>
    </submittedName>
</protein>
<dbReference type="InterPro" id="IPR010064">
    <property type="entry name" value="HK97-gp10_tail"/>
</dbReference>
<dbReference type="RefSeq" id="WP_055287256.1">
    <property type="nucleotide sequence ID" value="NZ_CABIXW010000004.1"/>
</dbReference>
<evidence type="ECO:0000313" key="2">
    <source>
        <dbReference type="Proteomes" id="UP000095780"/>
    </source>
</evidence>
<name>A0A174ZPJ0_9FIRM</name>
<proteinExistence type="predicted"/>
<organism evidence="1 2">
    <name type="scientific">Lachnospira eligens</name>
    <dbReference type="NCBI Taxonomy" id="39485"/>
    <lineage>
        <taxon>Bacteria</taxon>
        <taxon>Bacillati</taxon>
        <taxon>Bacillota</taxon>
        <taxon>Clostridia</taxon>
        <taxon>Lachnospirales</taxon>
        <taxon>Lachnospiraceae</taxon>
        <taxon>Lachnospira</taxon>
    </lineage>
</organism>
<dbReference type="AlphaFoldDB" id="A0A174ZPJ0"/>
<dbReference type="NCBIfam" id="TIGR01725">
    <property type="entry name" value="phge_HK97_gp10"/>
    <property type="match status" value="1"/>
</dbReference>